<protein>
    <submittedName>
        <fullName evidence="7">NAD(P)-dependent oxidoreductase</fullName>
    </submittedName>
</protein>
<feature type="domain" description="3-hydroxyisobutyrate dehydrogenase-like NAD-binding" evidence="6">
    <location>
        <begin position="181"/>
        <end position="298"/>
    </location>
</feature>
<dbReference type="PANTHER" id="PTHR43580">
    <property type="entry name" value="OXIDOREDUCTASE GLYR1-RELATED"/>
    <property type="match status" value="1"/>
</dbReference>
<dbReference type="OrthoDB" id="9786703at2"/>
<gene>
    <name evidence="7" type="ORF">CYL18_18265</name>
</gene>
<dbReference type="SUPFAM" id="SSF48179">
    <property type="entry name" value="6-phosphogluconate dehydrogenase C-terminal domain-like"/>
    <property type="match status" value="1"/>
</dbReference>
<evidence type="ECO:0000256" key="3">
    <source>
        <dbReference type="ARBA" id="ARBA00023027"/>
    </source>
</evidence>
<name>A0A2S7MVA3_9BACI</name>
<evidence type="ECO:0000259" key="6">
    <source>
        <dbReference type="Pfam" id="PF14833"/>
    </source>
</evidence>
<dbReference type="InterPro" id="IPR036291">
    <property type="entry name" value="NAD(P)-bd_dom_sf"/>
</dbReference>
<dbReference type="SUPFAM" id="SSF51735">
    <property type="entry name" value="NAD(P)-binding Rossmann-fold domains"/>
    <property type="match status" value="1"/>
</dbReference>
<feature type="domain" description="6-phosphogluconate dehydrogenase NADP-binding" evidence="5">
    <location>
        <begin position="20"/>
        <end position="178"/>
    </location>
</feature>
<dbReference type="GO" id="GO:0051287">
    <property type="term" value="F:NAD binding"/>
    <property type="evidence" value="ECO:0007669"/>
    <property type="project" value="InterPro"/>
</dbReference>
<evidence type="ECO:0000259" key="5">
    <source>
        <dbReference type="Pfam" id="PF03446"/>
    </source>
</evidence>
<feature type="active site" evidence="4">
    <location>
        <position position="187"/>
    </location>
</feature>
<dbReference type="Gene3D" id="3.40.50.720">
    <property type="entry name" value="NAD(P)-binding Rossmann-like Domain"/>
    <property type="match status" value="1"/>
</dbReference>
<proteinExistence type="inferred from homology"/>
<dbReference type="PANTHER" id="PTHR43580:SF2">
    <property type="entry name" value="CYTOKINE-LIKE NUCLEAR FACTOR N-PAC"/>
    <property type="match status" value="1"/>
</dbReference>
<dbReference type="InterPro" id="IPR051265">
    <property type="entry name" value="HIBADH-related_NP60_sf"/>
</dbReference>
<dbReference type="InterPro" id="IPR013328">
    <property type="entry name" value="6PGD_dom2"/>
</dbReference>
<evidence type="ECO:0000313" key="8">
    <source>
        <dbReference type="Proteomes" id="UP000239663"/>
    </source>
</evidence>
<accession>A0A2S7MVA3</accession>
<keyword evidence="8" id="KW-1185">Reference proteome</keyword>
<evidence type="ECO:0000256" key="4">
    <source>
        <dbReference type="PIRSR" id="PIRSR000103-1"/>
    </source>
</evidence>
<evidence type="ECO:0000313" key="7">
    <source>
        <dbReference type="EMBL" id="PQD93722.1"/>
    </source>
</evidence>
<dbReference type="Gene3D" id="1.10.1040.10">
    <property type="entry name" value="N-(1-d-carboxylethyl)-l-norvaline Dehydrogenase, domain 2"/>
    <property type="match status" value="1"/>
</dbReference>
<comment type="similarity">
    <text evidence="1">Belongs to the HIBADH-related family.</text>
</comment>
<dbReference type="InterPro" id="IPR006115">
    <property type="entry name" value="6PGDH_NADP-bd"/>
</dbReference>
<dbReference type="InterPro" id="IPR029154">
    <property type="entry name" value="HIBADH-like_NADP-bd"/>
</dbReference>
<dbReference type="EMBL" id="PKOZ01000025">
    <property type="protein sequence ID" value="PQD93722.1"/>
    <property type="molecule type" value="Genomic_DNA"/>
</dbReference>
<organism evidence="7 8">
    <name type="scientific">Pradoshia eiseniae</name>
    <dbReference type="NCBI Taxonomy" id="2064768"/>
    <lineage>
        <taxon>Bacteria</taxon>
        <taxon>Bacillati</taxon>
        <taxon>Bacillota</taxon>
        <taxon>Bacilli</taxon>
        <taxon>Bacillales</taxon>
        <taxon>Bacillaceae</taxon>
        <taxon>Pradoshia</taxon>
    </lineage>
</organism>
<dbReference type="Proteomes" id="UP000239663">
    <property type="component" value="Unassembled WGS sequence"/>
</dbReference>
<dbReference type="GO" id="GO:0016491">
    <property type="term" value="F:oxidoreductase activity"/>
    <property type="evidence" value="ECO:0007669"/>
    <property type="project" value="UniProtKB-KW"/>
</dbReference>
<dbReference type="Pfam" id="PF14833">
    <property type="entry name" value="NAD_binding_11"/>
    <property type="match status" value="1"/>
</dbReference>
<evidence type="ECO:0000256" key="1">
    <source>
        <dbReference type="ARBA" id="ARBA00009080"/>
    </source>
</evidence>
<evidence type="ECO:0000256" key="2">
    <source>
        <dbReference type="ARBA" id="ARBA00023002"/>
    </source>
</evidence>
<keyword evidence="2" id="KW-0560">Oxidoreductase</keyword>
<sequence length="307" mass="33274">MVCEDKSIKRQKEWFCLHTLGWIGTGQMGELMAMNLLKAGHRVHVYNRTIEKTATLVHVGAIETLTAKEIVEKCDISFIMLSDTNAVKDVLTKEDGILAGITPGKIIVDMSTISPEDSQIFAQLVSKKGGIYLDAPVSGSVGPAKAGQLVILVGGDEEAKDLCQPYFDLLGKKTIHFGENGKGSAAKLSINLLLGIVGQGVGETLLLAEKAGLERGKVLEMISQSAMNTPLFAGKRDMYETEEFPAAFMLKLMAKDLGLIKEQADRLDVELPLAEAAKDTYISARENGEGDSDMAAVYLELKRKNNK</sequence>
<dbReference type="AlphaFoldDB" id="A0A2S7MVA3"/>
<comment type="caution">
    <text evidence="7">The sequence shown here is derived from an EMBL/GenBank/DDBJ whole genome shotgun (WGS) entry which is preliminary data.</text>
</comment>
<dbReference type="PIRSF" id="PIRSF000103">
    <property type="entry name" value="HIBADH"/>
    <property type="match status" value="1"/>
</dbReference>
<dbReference type="InterPro" id="IPR008927">
    <property type="entry name" value="6-PGluconate_DH-like_C_sf"/>
</dbReference>
<dbReference type="InterPro" id="IPR015815">
    <property type="entry name" value="HIBADH-related"/>
</dbReference>
<reference evidence="7 8" key="1">
    <citation type="submission" date="2017-12" db="EMBL/GenBank/DDBJ databases">
        <title>Taxonomic description and draft genome of Pradoshia cofamensis Gen. nov., sp. nov., a thermotolerant bacillale isolated from anterior gut of earthworm Eisenia fetida.</title>
        <authorList>
            <person name="Saha T."/>
            <person name="Chakraborty R."/>
        </authorList>
    </citation>
    <scope>NUCLEOTIDE SEQUENCE [LARGE SCALE GENOMIC DNA]</scope>
    <source>
        <strain evidence="7 8">EAG3</strain>
    </source>
</reference>
<dbReference type="GO" id="GO:0050661">
    <property type="term" value="F:NADP binding"/>
    <property type="evidence" value="ECO:0007669"/>
    <property type="project" value="InterPro"/>
</dbReference>
<keyword evidence="3" id="KW-0520">NAD</keyword>
<dbReference type="Pfam" id="PF03446">
    <property type="entry name" value="NAD_binding_2"/>
    <property type="match status" value="1"/>
</dbReference>